<name>C0JJH9_SOYBN</name>
<accession>C0JJH9</accession>
<organism evidence="1">
    <name type="scientific">Glycine max</name>
    <name type="common">Soybean</name>
    <name type="synonym">Glycine hispida</name>
    <dbReference type="NCBI Taxonomy" id="3847"/>
    <lineage>
        <taxon>Eukaryota</taxon>
        <taxon>Viridiplantae</taxon>
        <taxon>Streptophyta</taxon>
        <taxon>Embryophyta</taxon>
        <taxon>Tracheophyta</taxon>
        <taxon>Spermatophyta</taxon>
        <taxon>Magnoliopsida</taxon>
        <taxon>eudicotyledons</taxon>
        <taxon>Gunneridae</taxon>
        <taxon>Pentapetalae</taxon>
        <taxon>rosids</taxon>
        <taxon>fabids</taxon>
        <taxon>Fabales</taxon>
        <taxon>Fabaceae</taxon>
        <taxon>Papilionoideae</taxon>
        <taxon>50 kb inversion clade</taxon>
        <taxon>NPAAA clade</taxon>
        <taxon>indigoferoid/millettioid clade</taxon>
        <taxon>Phaseoleae</taxon>
        <taxon>Glycine</taxon>
        <taxon>Glycine subgen. Soja</taxon>
    </lineage>
</organism>
<dbReference type="EMBL" id="FJ225394">
    <property type="protein sequence ID" value="ACN78970.1"/>
    <property type="molecule type" value="Genomic_DNA"/>
</dbReference>
<proteinExistence type="predicted"/>
<evidence type="ECO:0000313" key="1">
    <source>
        <dbReference type="EMBL" id="ACN78970.1"/>
    </source>
</evidence>
<dbReference type="EMBL" id="FJ225395">
    <property type="protein sequence ID" value="ACN78977.1"/>
    <property type="molecule type" value="Genomic_DNA"/>
</dbReference>
<dbReference type="AlphaFoldDB" id="C0JJH9"/>
<sequence length="158" mass="18864">MKRVMLARQPMYLLMPHDYCWYSIASSLPIGMEELLKEFKDVFPKYTPFDLLPFLNTSAMMNRDGLSKVNFVKSLHEKVKAQIEKRLNICAKYANTRRKKMVFKLGDWVWIHLRKNKFTSKKKSTLQERRDGTFDNKSRQIFCNKGMIEDYPRRKSLT</sequence>
<reference evidence="1" key="1">
    <citation type="journal article" date="2009" name="Plant Physiol.">
        <title>Identification and analyses of candidate genes for rpp4-mediated resistance to Asian soybean rust in soybean.</title>
        <authorList>
            <person name="Meyer J.D."/>
            <person name="Silva D.C."/>
            <person name="Yang C."/>
            <person name="Pedley K.F."/>
            <person name="Zhang C."/>
            <person name="van de Mortel M."/>
            <person name="Hill J.H."/>
            <person name="Shoemaker R.C."/>
            <person name="Abdelnoor R.V."/>
            <person name="Whitham S.A."/>
            <person name="Graham M.A."/>
        </authorList>
    </citation>
    <scope>NUCLEOTIDE SEQUENCE</scope>
</reference>
<protein>
    <submittedName>
        <fullName evidence="1">Truncated putative polyprotein</fullName>
    </submittedName>
</protein>